<evidence type="ECO:0000256" key="1">
    <source>
        <dbReference type="ARBA" id="ARBA00006315"/>
    </source>
</evidence>
<sequence length="501" mass="56175">MKLILSVFLGLFISLTLIMLRPKGKINQPISSIIRKPAVAGSFYPANKQQLTSQLNNFFQQVKVVPSAGKLKILIVPHAGIVFSGQTAAWGFKQIENKNYQKIILLGASHTAWFNHAAVFNQGVWETPLGRVAVDEKTAEKIIDKSKNIVIDLNPHWQEHDLEVEVIFLQKVLRNFKIVPILISNPNDQLVDSLADNIQKVLDDKTLLVVSSDLSHYPSWSVANEVDNQTIQSILSGKEKSFEQTIQSLETKNYPGLETAACGYQAIRIALKIGEQLNLKWEKLKYENSGDVELYGDKDRVVGYGAVAGFENNSTKDETYLDNNAKKEALTIARQTLKQFLESNKIPTIIPESQFLKQPLGAFVTLRNGDQLRGCIGEFEPKEPLYKVIQTMAIAAATDDPRFHPVTASELPKINIEISVMTPKKEIDDWKKIRLGKHGVVIQQGWHGGTFLPQVAQETGWTLEEFLSALCTEKAGLPSDCYRDPQTKIYVFEAQVFEEDK</sequence>
<protein>
    <submittedName>
        <fullName evidence="3">TIGR00296 family protein</fullName>
    </submittedName>
</protein>
<comment type="similarity">
    <text evidence="1">Belongs to the MEMO1 family.</text>
</comment>
<organism evidence="3 4">
    <name type="scientific">Candidatus Roizmanbacteria bacterium CG10_big_fil_rev_8_21_14_0_10_36_26</name>
    <dbReference type="NCBI Taxonomy" id="1974851"/>
    <lineage>
        <taxon>Bacteria</taxon>
        <taxon>Candidatus Roizmaniibacteriota</taxon>
    </lineage>
</organism>
<accession>A0A2M8KL80</accession>
<dbReference type="SUPFAM" id="SSF143447">
    <property type="entry name" value="AMMECR1-like"/>
    <property type="match status" value="1"/>
</dbReference>
<dbReference type="Proteomes" id="UP000231434">
    <property type="component" value="Unassembled WGS sequence"/>
</dbReference>
<comment type="caution">
    <text evidence="3">The sequence shown here is derived from an EMBL/GenBank/DDBJ whole genome shotgun (WGS) entry which is preliminary data.</text>
</comment>
<dbReference type="CDD" id="cd07361">
    <property type="entry name" value="MEMO_like"/>
    <property type="match status" value="1"/>
</dbReference>
<dbReference type="Gene3D" id="3.30.700.20">
    <property type="entry name" value="Hypothetical protein ph0010, domain 1"/>
    <property type="match status" value="1"/>
</dbReference>
<dbReference type="PANTHER" id="PTHR11060:SF0">
    <property type="entry name" value="PROTEIN MEMO1"/>
    <property type="match status" value="1"/>
</dbReference>
<evidence type="ECO:0000313" key="4">
    <source>
        <dbReference type="Proteomes" id="UP000231434"/>
    </source>
</evidence>
<dbReference type="NCBIfam" id="TIGR04336">
    <property type="entry name" value="AmmeMemoSam_B"/>
    <property type="match status" value="1"/>
</dbReference>
<dbReference type="InterPro" id="IPR027485">
    <property type="entry name" value="AMMECR1_N"/>
</dbReference>
<dbReference type="PANTHER" id="PTHR11060">
    <property type="entry name" value="PROTEIN MEMO1"/>
    <property type="match status" value="1"/>
</dbReference>
<name>A0A2M8KL80_9BACT</name>
<dbReference type="Pfam" id="PF01875">
    <property type="entry name" value="Memo"/>
    <property type="match status" value="1"/>
</dbReference>
<evidence type="ECO:0000259" key="2">
    <source>
        <dbReference type="PROSITE" id="PS51112"/>
    </source>
</evidence>
<dbReference type="AlphaFoldDB" id="A0A2M8KL80"/>
<dbReference type="InterPro" id="IPR027623">
    <property type="entry name" value="AmmeMemoSam_A"/>
</dbReference>
<dbReference type="InterPro" id="IPR002737">
    <property type="entry name" value="MEMO1_fam"/>
</dbReference>
<dbReference type="PROSITE" id="PS51112">
    <property type="entry name" value="AMMECR1"/>
    <property type="match status" value="1"/>
</dbReference>
<dbReference type="Gene3D" id="3.30.1490.150">
    <property type="entry name" value="Hypothetical protein ph0010, domain 2"/>
    <property type="match status" value="1"/>
</dbReference>
<dbReference type="EMBL" id="PFEB01000037">
    <property type="protein sequence ID" value="PJE60676.1"/>
    <property type="molecule type" value="Genomic_DNA"/>
</dbReference>
<gene>
    <name evidence="3" type="ORF">COU86_03120</name>
</gene>
<dbReference type="NCBIfam" id="TIGR04335">
    <property type="entry name" value="AmmeMemoSam_A"/>
    <property type="match status" value="1"/>
</dbReference>
<feature type="domain" description="AMMECR1" evidence="2">
    <location>
        <begin position="324"/>
        <end position="501"/>
    </location>
</feature>
<dbReference type="InterPro" id="IPR002733">
    <property type="entry name" value="AMMECR1_domain"/>
</dbReference>
<dbReference type="InterPro" id="IPR036071">
    <property type="entry name" value="AMMECR1_dom_sf"/>
</dbReference>
<proteinExistence type="inferred from homology"/>
<evidence type="ECO:0000313" key="3">
    <source>
        <dbReference type="EMBL" id="PJE60676.1"/>
    </source>
</evidence>
<dbReference type="InterPro" id="IPR023473">
    <property type="entry name" value="AMMECR1"/>
</dbReference>
<dbReference type="Gene3D" id="3.40.830.10">
    <property type="entry name" value="LigB-like"/>
    <property type="match status" value="1"/>
</dbReference>
<dbReference type="Pfam" id="PF01871">
    <property type="entry name" value="AMMECR1"/>
    <property type="match status" value="1"/>
</dbReference>
<dbReference type="NCBIfam" id="TIGR00296">
    <property type="entry name" value="TIGR00296 family protein"/>
    <property type="match status" value="1"/>
</dbReference>
<reference evidence="4" key="1">
    <citation type="submission" date="2017-09" db="EMBL/GenBank/DDBJ databases">
        <title>Depth-based differentiation of microbial function through sediment-hosted aquifers and enrichment of novel symbionts in the deep terrestrial subsurface.</title>
        <authorList>
            <person name="Probst A.J."/>
            <person name="Ladd B."/>
            <person name="Jarett J.K."/>
            <person name="Geller-Mcgrath D.E."/>
            <person name="Sieber C.M.K."/>
            <person name="Emerson J.B."/>
            <person name="Anantharaman K."/>
            <person name="Thomas B.C."/>
            <person name="Malmstrom R."/>
            <person name="Stieglmeier M."/>
            <person name="Klingl A."/>
            <person name="Woyke T."/>
            <person name="Ryan C.M."/>
            <person name="Banfield J.F."/>
        </authorList>
    </citation>
    <scope>NUCLEOTIDE SEQUENCE [LARGE SCALE GENOMIC DNA]</scope>
</reference>